<name>A0A3Q8XPB9_9HYPH</name>
<dbReference type="EMBL" id="CP032509">
    <property type="protein sequence ID" value="AZN70630.1"/>
    <property type="molecule type" value="Genomic_DNA"/>
</dbReference>
<evidence type="ECO:0000256" key="6">
    <source>
        <dbReference type="SAM" id="Phobius"/>
    </source>
</evidence>
<evidence type="ECO:0000256" key="3">
    <source>
        <dbReference type="ARBA" id="ARBA00022692"/>
    </source>
</evidence>
<evidence type="ECO:0000313" key="7">
    <source>
        <dbReference type="EMBL" id="AZN70630.1"/>
    </source>
</evidence>
<organism evidence="7 8">
    <name type="scientific">Georhizobium profundi</name>
    <dbReference type="NCBI Taxonomy" id="2341112"/>
    <lineage>
        <taxon>Bacteria</taxon>
        <taxon>Pseudomonadati</taxon>
        <taxon>Pseudomonadota</taxon>
        <taxon>Alphaproteobacteria</taxon>
        <taxon>Hyphomicrobiales</taxon>
        <taxon>Rhizobiaceae</taxon>
        <taxon>Georhizobium</taxon>
    </lineage>
</organism>
<evidence type="ECO:0000256" key="1">
    <source>
        <dbReference type="ARBA" id="ARBA00004651"/>
    </source>
</evidence>
<feature type="transmembrane region" description="Helical" evidence="6">
    <location>
        <begin position="42"/>
        <end position="65"/>
    </location>
</feature>
<keyword evidence="8" id="KW-1185">Reference proteome</keyword>
<dbReference type="OrthoDB" id="9800982at2"/>
<sequence length="440" mass="45997">MFDARRRQGLTVIGVRVVGAGLALVAQILAARMIGPEDFGRYSLLLVWLLLMGHGATVGTNQLICRFLSQYLEAGERHAAAGLLRAVFGVVACLAGSLALGAIGMLWLNPFGFDGAMVALGMIAFMAAPLLTLQDYLEAIARGMDKPTLGIAPAYVMRHLGLIVGLVGLLAMGESADAFTVMTLTIAGLAASCLLQYVLIRSHLKEALQGASPAFGERRKWLRAALPIALVDAAEVLFLNADVLILGLFLPPELVAFYFAATRLAQVLGYVPYGVSAVTAQRFAALSARGDRAGLQTMVRQAAVISSTLTAIGAMALSILAAPLLGLFGEGFEAAALVVPLLCLGTVIRCLLGPGEDVLTMLGEERACSLSFMMALALNIALSFALVPLIGLYGAAIATAVSITMRSGLMAYFGYRRLGIILPVGIPDSFGTAALKGNPS</sequence>
<dbReference type="InterPro" id="IPR050833">
    <property type="entry name" value="Poly_Biosynth_Transport"/>
</dbReference>
<feature type="transmembrane region" description="Helical" evidence="6">
    <location>
        <begin position="149"/>
        <end position="172"/>
    </location>
</feature>
<accession>A0A3Q8XPB9</accession>
<protein>
    <submittedName>
        <fullName evidence="7">Lipopolysaccharide biosynthesis protein</fullName>
    </submittedName>
</protein>
<feature type="transmembrane region" description="Helical" evidence="6">
    <location>
        <begin position="334"/>
        <end position="355"/>
    </location>
</feature>
<feature type="transmembrane region" description="Helical" evidence="6">
    <location>
        <begin position="12"/>
        <end position="30"/>
    </location>
</feature>
<evidence type="ECO:0000256" key="2">
    <source>
        <dbReference type="ARBA" id="ARBA00022475"/>
    </source>
</evidence>
<dbReference type="PANTHER" id="PTHR30250:SF11">
    <property type="entry name" value="O-ANTIGEN TRANSPORTER-RELATED"/>
    <property type="match status" value="1"/>
</dbReference>
<evidence type="ECO:0000313" key="8">
    <source>
        <dbReference type="Proteomes" id="UP000268192"/>
    </source>
</evidence>
<dbReference type="Pfam" id="PF01943">
    <property type="entry name" value="Polysacc_synt"/>
    <property type="match status" value="1"/>
</dbReference>
<dbReference type="Proteomes" id="UP000268192">
    <property type="component" value="Chromosome"/>
</dbReference>
<keyword evidence="2" id="KW-1003">Cell membrane</keyword>
<dbReference type="GO" id="GO:0005886">
    <property type="term" value="C:plasma membrane"/>
    <property type="evidence" value="ECO:0007669"/>
    <property type="project" value="UniProtKB-SubCell"/>
</dbReference>
<evidence type="ECO:0000256" key="5">
    <source>
        <dbReference type="ARBA" id="ARBA00023136"/>
    </source>
</evidence>
<feature type="transmembrane region" description="Helical" evidence="6">
    <location>
        <begin position="86"/>
        <end position="109"/>
    </location>
</feature>
<dbReference type="InterPro" id="IPR002797">
    <property type="entry name" value="Polysacc_synth"/>
</dbReference>
<dbReference type="AlphaFoldDB" id="A0A3Q8XPB9"/>
<feature type="transmembrane region" description="Helical" evidence="6">
    <location>
        <begin position="115"/>
        <end position="137"/>
    </location>
</feature>
<keyword evidence="4 6" id="KW-1133">Transmembrane helix</keyword>
<proteinExistence type="predicted"/>
<reference evidence="7 8" key="1">
    <citation type="submission" date="2018-09" db="EMBL/GenBank/DDBJ databases">
        <title>Marinorhizobium profundi gen. nov., sp. nov., isolated from a deep-sea sediment sample from the New Britain Trench and proposal of Marinorhizobiaceae fam. nov. in the order Rhizobiales of the class Alphaproteobacteria.</title>
        <authorList>
            <person name="Cao J."/>
        </authorList>
    </citation>
    <scope>NUCLEOTIDE SEQUENCE [LARGE SCALE GENOMIC DNA]</scope>
    <source>
        <strain evidence="7 8">WS11</strain>
    </source>
</reference>
<feature type="transmembrane region" description="Helical" evidence="6">
    <location>
        <begin position="221"/>
        <end position="250"/>
    </location>
</feature>
<keyword evidence="3 6" id="KW-0812">Transmembrane</keyword>
<keyword evidence="5 6" id="KW-0472">Membrane</keyword>
<dbReference type="KEGG" id="abaw:D5400_04500"/>
<comment type="subcellular location">
    <subcellularLocation>
        <location evidence="1">Cell membrane</location>
        <topology evidence="1">Multi-pass membrane protein</topology>
    </subcellularLocation>
</comment>
<feature type="transmembrane region" description="Helical" evidence="6">
    <location>
        <begin position="301"/>
        <end position="328"/>
    </location>
</feature>
<evidence type="ECO:0000256" key="4">
    <source>
        <dbReference type="ARBA" id="ARBA00022989"/>
    </source>
</evidence>
<dbReference type="RefSeq" id="WP_126008062.1">
    <property type="nucleotide sequence ID" value="NZ_CP032509.1"/>
</dbReference>
<dbReference type="PANTHER" id="PTHR30250">
    <property type="entry name" value="PST FAMILY PREDICTED COLANIC ACID TRANSPORTER"/>
    <property type="match status" value="1"/>
</dbReference>
<gene>
    <name evidence="7" type="ORF">D5400_04500</name>
</gene>
<feature type="transmembrane region" description="Helical" evidence="6">
    <location>
        <begin position="178"/>
        <end position="200"/>
    </location>
</feature>
<feature type="transmembrane region" description="Helical" evidence="6">
    <location>
        <begin position="256"/>
        <end position="280"/>
    </location>
</feature>